<keyword evidence="3" id="KW-1133">Transmembrane helix</keyword>
<evidence type="ECO:0000256" key="1">
    <source>
        <dbReference type="ARBA" id="ARBA00022737"/>
    </source>
</evidence>
<evidence type="ECO:0008006" key="6">
    <source>
        <dbReference type="Google" id="ProtNLM"/>
    </source>
</evidence>
<feature type="region of interest" description="Disordered" evidence="2">
    <location>
        <begin position="1"/>
        <end position="54"/>
    </location>
</feature>
<feature type="region of interest" description="Disordered" evidence="2">
    <location>
        <begin position="106"/>
        <end position="148"/>
    </location>
</feature>
<dbReference type="PANTHER" id="PTHR24637:SF423">
    <property type="entry name" value="NEMATODE CUTICLE COLLAGEN N-TERMINAL DOMAIN-CONTAINING PROTEIN"/>
    <property type="match status" value="1"/>
</dbReference>
<comment type="caution">
    <text evidence="4">The sequence shown here is derived from an EMBL/GenBank/DDBJ whole genome shotgun (WGS) entry which is preliminary data.</text>
</comment>
<dbReference type="PANTHER" id="PTHR24637">
    <property type="entry name" value="COLLAGEN"/>
    <property type="match status" value="1"/>
</dbReference>
<feature type="compositionally biased region" description="Basic and acidic residues" evidence="2">
    <location>
        <begin position="550"/>
        <end position="560"/>
    </location>
</feature>
<feature type="compositionally biased region" description="Polar residues" evidence="2">
    <location>
        <begin position="117"/>
        <end position="128"/>
    </location>
</feature>
<dbReference type="EMBL" id="BTSY01000004">
    <property type="protein sequence ID" value="GMT25961.1"/>
    <property type="molecule type" value="Genomic_DNA"/>
</dbReference>
<feature type="transmembrane region" description="Helical" evidence="3">
    <location>
        <begin position="176"/>
        <end position="200"/>
    </location>
</feature>
<evidence type="ECO:0000256" key="3">
    <source>
        <dbReference type="SAM" id="Phobius"/>
    </source>
</evidence>
<feature type="region of interest" description="Disordered" evidence="2">
    <location>
        <begin position="350"/>
        <end position="377"/>
    </location>
</feature>
<feature type="compositionally biased region" description="Low complexity" evidence="2">
    <location>
        <begin position="1"/>
        <end position="17"/>
    </location>
</feature>
<protein>
    <recommendedName>
        <fullName evidence="6">Collagen</fullName>
    </recommendedName>
</protein>
<feature type="compositionally biased region" description="Low complexity" evidence="2">
    <location>
        <begin position="362"/>
        <end position="371"/>
    </location>
</feature>
<keyword evidence="5" id="KW-1185">Reference proteome</keyword>
<keyword evidence="3" id="KW-0812">Transmembrane</keyword>
<dbReference type="AlphaFoldDB" id="A0AAV5W2C2"/>
<reference evidence="4" key="1">
    <citation type="submission" date="2023-10" db="EMBL/GenBank/DDBJ databases">
        <title>Genome assembly of Pristionchus species.</title>
        <authorList>
            <person name="Yoshida K."/>
            <person name="Sommer R.J."/>
        </authorList>
    </citation>
    <scope>NUCLEOTIDE SEQUENCE</scope>
    <source>
        <strain evidence="4">RS5133</strain>
    </source>
</reference>
<feature type="compositionally biased region" description="Low complexity" evidence="2">
    <location>
        <begin position="34"/>
        <end position="50"/>
    </location>
</feature>
<feature type="region of interest" description="Disordered" evidence="2">
    <location>
        <begin position="425"/>
        <end position="589"/>
    </location>
</feature>
<feature type="compositionally biased region" description="Basic residues" evidence="2">
    <location>
        <begin position="480"/>
        <end position="489"/>
    </location>
</feature>
<sequence>MDPSLASGYYAGSAHASTQTRRKTLRSVSIHIVPSTRTRSTPRPTSKPSTQPLPTIVETAPQETTVSNPQSSSVIDSLNQVGINPNALRDMVLGLVKDRFPLLGGANSAGTEPDGANTGTQPGVNPASTEPDGINGGAQNPDPNSLQPDWYQRWQEAMGLVVESIRERELRWTRRMIFTAALFTLVSIILICACPPLIVYKLVKMRSELSPRVHQCIVHAVLFHDHLHDEYEHKRTLRQQVERMVISFRHRRGTLIDVDELINHLQTNKYLLKGQQIRLDSFKPPPEQSFTILNQGIPYTAGVQNSGFEVYGRRQMQSIFEPKILQQPSYSIPRPDFTPPPSPVAELCCSYTTGPPGPPGAPGQDGQPGTTFPGPAQQFYQVAPVPNPAVPNPSVPNQACPRCQQLTGPTGPPGLPGFTNVIMIRGPPGPPGAYGPKGADGPAGPPGVTYPGKIIEIEVTGAEGPPGPPGAPGIPGKQGRPGRRGKNGHKGPEGVPGNSGAPGNPGRTGANGPSGKAGKNGVCACSARSIKQISTESYNEEQRLQSSSYEDYRSFRDIVLSKHPGKKDKSKSKKDKSKPVVQFDLPDAQ</sequence>
<dbReference type="Proteomes" id="UP001432322">
    <property type="component" value="Unassembled WGS sequence"/>
</dbReference>
<keyword evidence="1" id="KW-0677">Repeat</keyword>
<feature type="compositionally biased region" description="Polar residues" evidence="2">
    <location>
        <begin position="137"/>
        <end position="147"/>
    </location>
</feature>
<proteinExistence type="predicted"/>
<dbReference type="InterPro" id="IPR008160">
    <property type="entry name" value="Collagen"/>
</dbReference>
<dbReference type="Pfam" id="PF01391">
    <property type="entry name" value="Collagen"/>
    <property type="match status" value="1"/>
</dbReference>
<feature type="compositionally biased region" description="Basic residues" evidence="2">
    <location>
        <begin position="563"/>
        <end position="576"/>
    </location>
</feature>
<evidence type="ECO:0000256" key="2">
    <source>
        <dbReference type="SAM" id="MobiDB-lite"/>
    </source>
</evidence>
<feature type="non-terminal residue" evidence="4">
    <location>
        <position position="589"/>
    </location>
</feature>
<evidence type="ECO:0000313" key="4">
    <source>
        <dbReference type="EMBL" id="GMT25961.1"/>
    </source>
</evidence>
<keyword evidence="3" id="KW-0472">Membrane</keyword>
<name>A0AAV5W2C2_9BILA</name>
<organism evidence="4 5">
    <name type="scientific">Pristionchus fissidentatus</name>
    <dbReference type="NCBI Taxonomy" id="1538716"/>
    <lineage>
        <taxon>Eukaryota</taxon>
        <taxon>Metazoa</taxon>
        <taxon>Ecdysozoa</taxon>
        <taxon>Nematoda</taxon>
        <taxon>Chromadorea</taxon>
        <taxon>Rhabditida</taxon>
        <taxon>Rhabditina</taxon>
        <taxon>Diplogasteromorpha</taxon>
        <taxon>Diplogasteroidea</taxon>
        <taxon>Neodiplogasteridae</taxon>
        <taxon>Pristionchus</taxon>
    </lineage>
</organism>
<accession>A0AAV5W2C2</accession>
<gene>
    <name evidence="4" type="ORF">PFISCL1PPCAC_17258</name>
</gene>
<evidence type="ECO:0000313" key="5">
    <source>
        <dbReference type="Proteomes" id="UP001432322"/>
    </source>
</evidence>